<comment type="caution">
    <text evidence="2">The sequence shown here is derived from an EMBL/GenBank/DDBJ whole genome shotgun (WGS) entry which is preliminary data.</text>
</comment>
<dbReference type="Pfam" id="PF07969">
    <property type="entry name" value="Amidohydro_3"/>
    <property type="match status" value="1"/>
</dbReference>
<proteinExistence type="predicted"/>
<dbReference type="Gene3D" id="3.10.310.70">
    <property type="match status" value="1"/>
</dbReference>
<dbReference type="GO" id="GO:0016810">
    <property type="term" value="F:hydrolase activity, acting on carbon-nitrogen (but not peptide) bonds"/>
    <property type="evidence" value="ECO:0007669"/>
    <property type="project" value="InterPro"/>
</dbReference>
<keyword evidence="3" id="KW-1185">Reference proteome</keyword>
<reference evidence="2 3" key="1">
    <citation type="journal article" date="2019" name="Int. J. Syst. Evol. Microbiol.">
        <title>The Global Catalogue of Microorganisms (GCM) 10K type strain sequencing project: providing services to taxonomists for standard genome sequencing and annotation.</title>
        <authorList>
            <consortium name="The Broad Institute Genomics Platform"/>
            <consortium name="The Broad Institute Genome Sequencing Center for Infectious Disease"/>
            <person name="Wu L."/>
            <person name="Ma J."/>
        </authorList>
    </citation>
    <scope>NUCLEOTIDE SEQUENCE [LARGE SCALE GENOMIC DNA]</scope>
    <source>
        <strain evidence="2 3">JCM 19585</strain>
    </source>
</reference>
<dbReference type="Gene3D" id="2.30.40.10">
    <property type="entry name" value="Urease, subunit C, domain 1"/>
    <property type="match status" value="1"/>
</dbReference>
<dbReference type="InterPro" id="IPR032466">
    <property type="entry name" value="Metal_Hydrolase"/>
</dbReference>
<accession>A0A830ET56</accession>
<dbReference type="OrthoDB" id="8791at2157"/>
<name>A0A830ET56_9EURY</name>
<evidence type="ECO:0000313" key="2">
    <source>
        <dbReference type="EMBL" id="GGL27157.1"/>
    </source>
</evidence>
<evidence type="ECO:0000259" key="1">
    <source>
        <dbReference type="Pfam" id="PF07969"/>
    </source>
</evidence>
<dbReference type="EMBL" id="BMPF01000001">
    <property type="protein sequence ID" value="GGL27157.1"/>
    <property type="molecule type" value="Genomic_DNA"/>
</dbReference>
<dbReference type="Proteomes" id="UP000628840">
    <property type="component" value="Unassembled WGS sequence"/>
</dbReference>
<dbReference type="CDD" id="cd01300">
    <property type="entry name" value="YtcJ_like"/>
    <property type="match status" value="1"/>
</dbReference>
<dbReference type="SUPFAM" id="SSF51556">
    <property type="entry name" value="Metallo-dependent hydrolases"/>
    <property type="match status" value="1"/>
</dbReference>
<feature type="domain" description="Amidohydrolase 3" evidence="1">
    <location>
        <begin position="52"/>
        <end position="499"/>
    </location>
</feature>
<dbReference type="InterPro" id="IPR011059">
    <property type="entry name" value="Metal-dep_hydrolase_composite"/>
</dbReference>
<dbReference type="PANTHER" id="PTHR22642:SF2">
    <property type="entry name" value="PROTEIN LONG AFTER FAR-RED 3"/>
    <property type="match status" value="1"/>
</dbReference>
<dbReference type="RefSeq" id="WP_188879452.1">
    <property type="nucleotide sequence ID" value="NZ_BMPF01000001.1"/>
</dbReference>
<dbReference type="AlphaFoldDB" id="A0A830ET56"/>
<dbReference type="Gene3D" id="3.20.20.140">
    <property type="entry name" value="Metal-dependent hydrolases"/>
    <property type="match status" value="1"/>
</dbReference>
<dbReference type="PANTHER" id="PTHR22642">
    <property type="entry name" value="IMIDAZOLONEPROPIONASE"/>
    <property type="match status" value="1"/>
</dbReference>
<organism evidence="2 3">
    <name type="scientific">Halarchaeum grantii</name>
    <dbReference type="NCBI Taxonomy" id="1193105"/>
    <lineage>
        <taxon>Archaea</taxon>
        <taxon>Methanobacteriati</taxon>
        <taxon>Methanobacteriota</taxon>
        <taxon>Stenosarchaea group</taxon>
        <taxon>Halobacteria</taxon>
        <taxon>Halobacteriales</taxon>
        <taxon>Halobacteriaceae</taxon>
    </lineage>
</organism>
<gene>
    <name evidence="2" type="ORF">GCM10009037_08440</name>
</gene>
<dbReference type="InterPro" id="IPR013108">
    <property type="entry name" value="Amidohydro_3"/>
</dbReference>
<sequence>MSADADVVFVNGEVHTLGEPDETYEALAVRDGRVSRLDSDYEVDFSVGVETDVVDLGGRVLLPGFVDAHVHFATTGRYRVEADLRDAADRAECVDALREQAPNSEGWVLGWGFDESTWPDGAPTRADLDAVSETRPVAAVRVDMHTAVLNGIALERLDAAMPAGDVRENGRIVEGAVDALYEAIDPSATEMRELLAAAQRHANARGVTAVHDMVRRSNAPAIYREMAAEGDLSVRVRLNYWADHLDALEELGARTNHGSEWVETGAVKTFTDGSLGAGTAKLSEPYADSGGTGQWVVEPDELREIVRRADAAGLQVAAHAIGDEAIEAVLDAYETETPNPGEMRHRIEHAELATDAQIERLAELGVVASMQPNFHRWTGADGLYAARLGAERRRGTNRFREFADAGAHLAFSSDSMPLDPLYGVAFAVDPPTGEALSVTEALRAYTAGGAYAGFSEDRRGALAVGSDADLVALDGSPWEADELTDIDVAMTVVDGDVVYDARP</sequence>
<dbReference type="SUPFAM" id="SSF51338">
    <property type="entry name" value="Composite domain of metallo-dependent hydrolases"/>
    <property type="match status" value="1"/>
</dbReference>
<dbReference type="InterPro" id="IPR033932">
    <property type="entry name" value="YtcJ-like"/>
</dbReference>
<evidence type="ECO:0000313" key="3">
    <source>
        <dbReference type="Proteomes" id="UP000628840"/>
    </source>
</evidence>
<protein>
    <submittedName>
        <fullName evidence="2">Amidohydrolase</fullName>
    </submittedName>
</protein>